<dbReference type="GO" id="GO:0046475">
    <property type="term" value="P:glycerophospholipid catabolic process"/>
    <property type="evidence" value="ECO:0007669"/>
    <property type="project" value="TreeGrafter"/>
</dbReference>
<dbReference type="Proteomes" id="UP000507470">
    <property type="component" value="Unassembled WGS sequence"/>
</dbReference>
<evidence type="ECO:0000313" key="5">
    <source>
        <dbReference type="EMBL" id="CAC5415163.1"/>
    </source>
</evidence>
<sequence>MKVDVIQYLRFSAITILQGIPLGRILKEDNWFSCKQRGKDEYHTKSKSCSTEPNIIQQKQSFRPNRKSSRTLSDLRTFDNSEGFLCEKEQEFQKKRKLYIHTALQKLLYTELKSDDVPHIALMGSGGGYRAMVAMSGIINALYHSKLLDCILYTAVLSGSSWFITTLYSHPEWPNIDPKYIQKQLKTDISKNPKSISQILRYGWEFFCTKWKGKSWNFTTDVFGPMLGDVLIPERLNCKWSEQKDKLSEGTVPLPLLSAIHAKEEQNTKEFHEWVEISPYEVSIQHYGAAIDMTTFGSEFDEGLLTRRIAEMPLFEIMGICGSAYTLIHEELANKDSSYSKTAALEVSIGPSRKNEEYDIECDSYQSTNSNESYFPENDDVFDEEEEKYELYQSNIPEPSMEEMEDLFKRICQIYKEGGRVFEEDENGNEKNDAIADIAEANAYKEQHNETSFMHSCSLEGDVEIDGAFDYPKTILMEQCMKTRRHRAAMVNNPFRNVSFDETDCFCWQGDTSSSLKNDLEKLCLIDAGLAFNSPYPLLFQPGRDVDLILSFDFTDRKKDCNNPFKTLLRAEDWARKQEIKFPKINVDKYEGKNVQELYIFEDENDPECPIIMHFVLVNNDFRTYKKPEVRRRESEKQFANFTIYDDQKTFHCTNFQYSEENFDRLSQLSEFIVLNNIVHIKTCITKSIQNKQKRKRTGRQRHPSSPV</sequence>
<feature type="domain" description="PLA2c" evidence="4">
    <location>
        <begin position="71"/>
        <end position="708"/>
    </location>
</feature>
<dbReference type="GO" id="GO:0005829">
    <property type="term" value="C:cytosol"/>
    <property type="evidence" value="ECO:0007669"/>
    <property type="project" value="TreeGrafter"/>
</dbReference>
<dbReference type="GO" id="GO:0005544">
    <property type="term" value="F:calcium-dependent phospholipid binding"/>
    <property type="evidence" value="ECO:0007669"/>
    <property type="project" value="TreeGrafter"/>
</dbReference>
<dbReference type="PANTHER" id="PTHR10728">
    <property type="entry name" value="CYTOSOLIC PHOSPHOLIPASE A2"/>
    <property type="match status" value="1"/>
</dbReference>
<keyword evidence="1 3" id="KW-0378">Hydrolase</keyword>
<dbReference type="GO" id="GO:0047498">
    <property type="term" value="F:calcium-dependent phospholipase A2 activity"/>
    <property type="evidence" value="ECO:0007669"/>
    <property type="project" value="TreeGrafter"/>
</dbReference>
<evidence type="ECO:0000256" key="1">
    <source>
        <dbReference type="ARBA" id="ARBA00022801"/>
    </source>
</evidence>
<dbReference type="InterPro" id="IPR016035">
    <property type="entry name" value="Acyl_Trfase/lysoPLipase"/>
</dbReference>
<dbReference type="SMART" id="SM00022">
    <property type="entry name" value="PLAc"/>
    <property type="match status" value="1"/>
</dbReference>
<dbReference type="Gene3D" id="3.40.1090.10">
    <property type="entry name" value="Cytosolic phospholipase A2 catalytic domain"/>
    <property type="match status" value="1"/>
</dbReference>
<dbReference type="SUPFAM" id="SSF52151">
    <property type="entry name" value="FabD/lysophospholipase-like"/>
    <property type="match status" value="2"/>
</dbReference>
<evidence type="ECO:0000259" key="4">
    <source>
        <dbReference type="PROSITE" id="PS51210"/>
    </source>
</evidence>
<dbReference type="Pfam" id="PF01735">
    <property type="entry name" value="PLA2_B"/>
    <property type="match status" value="2"/>
</dbReference>
<keyword evidence="3" id="KW-0442">Lipid degradation</keyword>
<protein>
    <submittedName>
        <fullName evidence="5">PLA2G4</fullName>
        <ecNumber evidence="5">3.1.1.4</ecNumber>
    </submittedName>
</protein>
<dbReference type="InterPro" id="IPR002642">
    <property type="entry name" value="LysoPLipase_cat_dom"/>
</dbReference>
<evidence type="ECO:0000256" key="2">
    <source>
        <dbReference type="ARBA" id="ARBA00023098"/>
    </source>
</evidence>
<keyword evidence="2 3" id="KW-0443">Lipid metabolism</keyword>
<proteinExistence type="predicted"/>
<gene>
    <name evidence="5" type="ORF">MCOR_47871</name>
</gene>
<name>A0A6J8E540_MYTCO</name>
<dbReference type="PANTHER" id="PTHR10728:SF40">
    <property type="entry name" value="PATATIN FAMILY PROTEIN"/>
    <property type="match status" value="1"/>
</dbReference>
<accession>A0A6J8E540</accession>
<dbReference type="OrthoDB" id="6132239at2759"/>
<reference evidence="5 6" key="1">
    <citation type="submission" date="2020-06" db="EMBL/GenBank/DDBJ databases">
        <authorList>
            <person name="Li R."/>
            <person name="Bekaert M."/>
        </authorList>
    </citation>
    <scope>NUCLEOTIDE SEQUENCE [LARGE SCALE GENOMIC DNA]</scope>
    <source>
        <strain evidence="6">wild</strain>
    </source>
</reference>
<dbReference type="PROSITE" id="PS51210">
    <property type="entry name" value="PLA2C"/>
    <property type="match status" value="1"/>
</dbReference>
<dbReference type="EC" id="3.1.1.4" evidence="5"/>
<keyword evidence="6" id="KW-1185">Reference proteome</keyword>
<dbReference type="AlphaFoldDB" id="A0A6J8E540"/>
<organism evidence="5 6">
    <name type="scientific">Mytilus coruscus</name>
    <name type="common">Sea mussel</name>
    <dbReference type="NCBI Taxonomy" id="42192"/>
    <lineage>
        <taxon>Eukaryota</taxon>
        <taxon>Metazoa</taxon>
        <taxon>Spiralia</taxon>
        <taxon>Lophotrochozoa</taxon>
        <taxon>Mollusca</taxon>
        <taxon>Bivalvia</taxon>
        <taxon>Autobranchia</taxon>
        <taxon>Pteriomorphia</taxon>
        <taxon>Mytilida</taxon>
        <taxon>Mytiloidea</taxon>
        <taxon>Mytilidae</taxon>
        <taxon>Mytilinae</taxon>
        <taxon>Mytilus</taxon>
    </lineage>
</organism>
<evidence type="ECO:0000313" key="6">
    <source>
        <dbReference type="Proteomes" id="UP000507470"/>
    </source>
</evidence>
<dbReference type="GO" id="GO:0005509">
    <property type="term" value="F:calcium ion binding"/>
    <property type="evidence" value="ECO:0007669"/>
    <property type="project" value="TreeGrafter"/>
</dbReference>
<dbReference type="EMBL" id="CACVKT020008387">
    <property type="protein sequence ID" value="CAC5415163.1"/>
    <property type="molecule type" value="Genomic_DNA"/>
</dbReference>
<evidence type="ECO:0000256" key="3">
    <source>
        <dbReference type="PROSITE-ProRule" id="PRU00555"/>
    </source>
</evidence>